<comment type="subcellular location">
    <subcellularLocation>
        <location evidence="1">Nucleus</location>
    </subcellularLocation>
</comment>
<dbReference type="GO" id="GO:0007095">
    <property type="term" value="P:mitotic G2 DNA damage checkpoint signaling"/>
    <property type="evidence" value="ECO:0007669"/>
    <property type="project" value="TreeGrafter"/>
</dbReference>
<keyword evidence="7" id="KW-1185">Reference proteome</keyword>
<evidence type="ECO:0000256" key="1">
    <source>
        <dbReference type="ARBA" id="ARBA00004123"/>
    </source>
</evidence>
<evidence type="ECO:0000313" key="7">
    <source>
        <dbReference type="Proteomes" id="UP000694381"/>
    </source>
</evidence>
<dbReference type="Gene3D" id="3.30.40.10">
    <property type="entry name" value="Zinc/RING finger domain, C3HC4 (zinc finger)"/>
    <property type="match status" value="1"/>
</dbReference>
<reference evidence="6" key="2">
    <citation type="submission" date="2025-09" db="UniProtKB">
        <authorList>
            <consortium name="Ensembl"/>
        </authorList>
    </citation>
    <scope>IDENTIFICATION</scope>
</reference>
<dbReference type="GO" id="GO:0045944">
    <property type="term" value="P:positive regulation of transcription by RNA polymerase II"/>
    <property type="evidence" value="ECO:0007669"/>
    <property type="project" value="TreeGrafter"/>
</dbReference>
<organism evidence="6 7">
    <name type="scientific">Nannospalax galili</name>
    <name type="common">Northern Israeli blind subterranean mole rat</name>
    <name type="synonym">Spalax galili</name>
    <dbReference type="NCBI Taxonomy" id="1026970"/>
    <lineage>
        <taxon>Eukaryota</taxon>
        <taxon>Metazoa</taxon>
        <taxon>Chordata</taxon>
        <taxon>Craniata</taxon>
        <taxon>Vertebrata</taxon>
        <taxon>Euteleostomi</taxon>
        <taxon>Mammalia</taxon>
        <taxon>Eutheria</taxon>
        <taxon>Euarchontoglires</taxon>
        <taxon>Glires</taxon>
        <taxon>Rodentia</taxon>
        <taxon>Myomorpha</taxon>
        <taxon>Muroidea</taxon>
        <taxon>Spalacidae</taxon>
        <taxon>Spalacinae</taxon>
        <taxon>Nannospalax</taxon>
    </lineage>
</organism>
<evidence type="ECO:0000256" key="4">
    <source>
        <dbReference type="ARBA" id="ARBA00023204"/>
    </source>
</evidence>
<accession>A0A8C6R4K0</accession>
<dbReference type="AlphaFoldDB" id="A0A8C6R4K0"/>
<dbReference type="GO" id="GO:0000724">
    <property type="term" value="P:double-strand break repair via homologous recombination"/>
    <property type="evidence" value="ECO:0007669"/>
    <property type="project" value="TreeGrafter"/>
</dbReference>
<dbReference type="SUPFAM" id="SSF57850">
    <property type="entry name" value="RING/U-box"/>
    <property type="match status" value="1"/>
</dbReference>
<keyword evidence="3" id="KW-0227">DNA damage</keyword>
<dbReference type="GO" id="GO:0031436">
    <property type="term" value="C:BRCA1-BARD1 complex"/>
    <property type="evidence" value="ECO:0007669"/>
    <property type="project" value="TreeGrafter"/>
</dbReference>
<protein>
    <submittedName>
        <fullName evidence="6">Breast cancer 1, early onset</fullName>
    </submittedName>
</protein>
<evidence type="ECO:0000256" key="2">
    <source>
        <dbReference type="ARBA" id="ARBA00022737"/>
    </source>
</evidence>
<reference evidence="6" key="1">
    <citation type="submission" date="2025-08" db="UniProtKB">
        <authorList>
            <consortium name="Ensembl"/>
        </authorList>
    </citation>
    <scope>IDENTIFICATION</scope>
</reference>
<dbReference type="PANTHER" id="PTHR13763:SF0">
    <property type="entry name" value="BREAST CANCER TYPE 1 SUSCEPTIBILITY PROTEIN"/>
    <property type="match status" value="1"/>
</dbReference>
<sequence length="79" mass="9111">MLKLLNQKRGPSQCPLCKNEITKRSLQESTRFSQLVEELLKITHAFELDTGLQFANSYSFLKKENKSSEHSHEESSVIE</sequence>
<dbReference type="GO" id="GO:0004842">
    <property type="term" value="F:ubiquitin-protein transferase activity"/>
    <property type="evidence" value="ECO:0007669"/>
    <property type="project" value="TreeGrafter"/>
</dbReference>
<keyword evidence="5" id="KW-0539">Nucleus</keyword>
<evidence type="ECO:0000313" key="6">
    <source>
        <dbReference type="Ensembl" id="ENSNGAP00000012967.1"/>
    </source>
</evidence>
<dbReference type="Ensembl" id="ENSNGAT00000018540.1">
    <property type="protein sequence ID" value="ENSNGAP00000012967.1"/>
    <property type="gene ID" value="ENSNGAG00000014671.1"/>
</dbReference>
<dbReference type="GeneTree" id="ENSGT00440000034289"/>
<keyword evidence="2" id="KW-0677">Repeat</keyword>
<name>A0A8C6R4K0_NANGA</name>
<evidence type="ECO:0000256" key="3">
    <source>
        <dbReference type="ARBA" id="ARBA00022763"/>
    </source>
</evidence>
<dbReference type="PANTHER" id="PTHR13763">
    <property type="entry name" value="BREAST CANCER TYPE 1 SUSCEPTIBILITY PROTEIN BRCA1"/>
    <property type="match status" value="1"/>
</dbReference>
<dbReference type="GO" id="GO:0043009">
    <property type="term" value="P:chordate embryonic development"/>
    <property type="evidence" value="ECO:0007669"/>
    <property type="project" value="TreeGrafter"/>
</dbReference>
<proteinExistence type="predicted"/>
<keyword evidence="4" id="KW-0234">DNA repair</keyword>
<dbReference type="InterPro" id="IPR013083">
    <property type="entry name" value="Znf_RING/FYVE/PHD"/>
</dbReference>
<dbReference type="GO" id="GO:0070531">
    <property type="term" value="C:BRCA1-A complex"/>
    <property type="evidence" value="ECO:0007669"/>
    <property type="project" value="TreeGrafter"/>
</dbReference>
<evidence type="ECO:0000256" key="5">
    <source>
        <dbReference type="ARBA" id="ARBA00023242"/>
    </source>
</evidence>
<dbReference type="InterPro" id="IPR031099">
    <property type="entry name" value="BRCA1-associated"/>
</dbReference>
<dbReference type="Proteomes" id="UP000694381">
    <property type="component" value="Unassembled WGS sequence"/>
</dbReference>